<gene>
    <name evidence="1" type="ordered locus">Palpr_2109</name>
</gene>
<evidence type="ECO:0000313" key="2">
    <source>
        <dbReference type="Proteomes" id="UP000008718"/>
    </source>
</evidence>
<dbReference type="STRING" id="694427.Palpr_2109"/>
<reference key="1">
    <citation type="submission" date="2010-11" db="EMBL/GenBank/DDBJ databases">
        <title>The complete genome of Paludibacter propionicigenes DSM 17365.</title>
        <authorList>
            <consortium name="US DOE Joint Genome Institute (JGI-PGF)"/>
            <person name="Lucas S."/>
            <person name="Copeland A."/>
            <person name="Lapidus A."/>
            <person name="Bruce D."/>
            <person name="Goodwin L."/>
            <person name="Pitluck S."/>
            <person name="Kyrpides N."/>
            <person name="Mavromatis K."/>
            <person name="Ivanova N."/>
            <person name="Munk A.C."/>
            <person name="Brettin T."/>
            <person name="Detter J.C."/>
            <person name="Han C."/>
            <person name="Tapia R."/>
            <person name="Land M."/>
            <person name="Hauser L."/>
            <person name="Markowitz V."/>
            <person name="Cheng J.-F."/>
            <person name="Hugenholtz P."/>
            <person name="Woyke T."/>
            <person name="Wu D."/>
            <person name="Gronow S."/>
            <person name="Wellnitz S."/>
            <person name="Brambilla E."/>
            <person name="Klenk H.-P."/>
            <person name="Eisen J.A."/>
        </authorList>
    </citation>
    <scope>NUCLEOTIDE SEQUENCE</scope>
    <source>
        <strain>WB4</strain>
    </source>
</reference>
<dbReference type="AlphaFoldDB" id="E4T6A1"/>
<dbReference type="Proteomes" id="UP000008718">
    <property type="component" value="Chromosome"/>
</dbReference>
<dbReference type="HOGENOM" id="CLU_1946688_0_0_10"/>
<sequence>MRRFLSYCLVAVTLFIGVTYTFTSFRKGFETNVSGHNQKALPTDQERFTLSAADILLSVGVGNEQVRISNAFQQITNRVLSSSANTLRLIRSAQLIHLRISTGYTLFLLKSSFKQLDGYYLYHLRKLLI</sequence>
<keyword evidence="2" id="KW-1185">Reference proteome</keyword>
<evidence type="ECO:0000313" key="1">
    <source>
        <dbReference type="EMBL" id="ADQ80245.1"/>
    </source>
</evidence>
<accession>E4T6A1</accession>
<protein>
    <submittedName>
        <fullName evidence="1">Uncharacterized protein</fullName>
    </submittedName>
</protein>
<reference evidence="1 2" key="2">
    <citation type="journal article" date="2011" name="Stand. Genomic Sci.">
        <title>Complete genome sequence of Paludibacter propionicigenes type strain (WB4).</title>
        <authorList>
            <person name="Gronow S."/>
            <person name="Munk C."/>
            <person name="Lapidus A."/>
            <person name="Nolan M."/>
            <person name="Lucas S."/>
            <person name="Hammon N."/>
            <person name="Deshpande S."/>
            <person name="Cheng J.F."/>
            <person name="Tapia R."/>
            <person name="Han C."/>
            <person name="Goodwin L."/>
            <person name="Pitluck S."/>
            <person name="Liolios K."/>
            <person name="Ivanova N."/>
            <person name="Mavromatis K."/>
            <person name="Mikhailova N."/>
            <person name="Pati A."/>
            <person name="Chen A."/>
            <person name="Palaniappan K."/>
            <person name="Land M."/>
            <person name="Hauser L."/>
            <person name="Chang Y.J."/>
            <person name="Jeffries C.D."/>
            <person name="Brambilla E."/>
            <person name="Rohde M."/>
            <person name="Goker M."/>
            <person name="Detter J.C."/>
            <person name="Woyke T."/>
            <person name="Bristow J."/>
            <person name="Eisen J.A."/>
            <person name="Markowitz V."/>
            <person name="Hugenholtz P."/>
            <person name="Kyrpides N.C."/>
            <person name="Klenk H.P."/>
        </authorList>
    </citation>
    <scope>NUCLEOTIDE SEQUENCE [LARGE SCALE GENOMIC DNA]</scope>
    <source>
        <strain evidence="2">DSM 17365 / JCM 13257 / WB4</strain>
    </source>
</reference>
<name>E4T6A1_PALPW</name>
<dbReference type="RefSeq" id="WP_013445614.1">
    <property type="nucleotide sequence ID" value="NC_014734.1"/>
</dbReference>
<organism evidence="1 2">
    <name type="scientific">Paludibacter propionicigenes (strain DSM 17365 / JCM 13257 / WB4)</name>
    <dbReference type="NCBI Taxonomy" id="694427"/>
    <lineage>
        <taxon>Bacteria</taxon>
        <taxon>Pseudomonadati</taxon>
        <taxon>Bacteroidota</taxon>
        <taxon>Bacteroidia</taxon>
        <taxon>Bacteroidales</taxon>
        <taxon>Paludibacteraceae</taxon>
        <taxon>Paludibacter</taxon>
    </lineage>
</organism>
<dbReference type="EMBL" id="CP002345">
    <property type="protein sequence ID" value="ADQ80245.1"/>
    <property type="molecule type" value="Genomic_DNA"/>
</dbReference>
<proteinExistence type="predicted"/>
<dbReference type="KEGG" id="ppn:Palpr_2109"/>